<proteinExistence type="predicted"/>
<keyword evidence="1" id="KW-0677">Repeat</keyword>
<evidence type="ECO:0000313" key="5">
    <source>
        <dbReference type="Proteomes" id="UP000738349"/>
    </source>
</evidence>
<dbReference type="Proteomes" id="UP000738349">
    <property type="component" value="Unassembled WGS sequence"/>
</dbReference>
<evidence type="ECO:0000259" key="3">
    <source>
        <dbReference type="Pfam" id="PF24883"/>
    </source>
</evidence>
<evidence type="ECO:0000313" key="4">
    <source>
        <dbReference type="EMBL" id="KAH7156643.1"/>
    </source>
</evidence>
<dbReference type="AlphaFoldDB" id="A0A9P9FAX0"/>
<keyword evidence="5" id="KW-1185">Reference proteome</keyword>
<sequence length="581" mass="66229">MGDPLSITASIVAVLQLTGTVVTYLNDVKEASKDRNQILLEISNTRGLLLSLKDLAERPSFDHTWDTALSKLAIPNGPLGQFKSALDQLARKMAPVTRTRTVGRALCWPFQKREVEETLQTIERLKSLIMLGLQRDYTRLSESIHEDLRDVARGVNDLQSRAAADQRMKLIAWLSPLNFWPKQADVFSKRLERTGEWLLECGEFKTWLNGTGQTLWCHGIPGVGKTILASMVIDLLQHTFKPEEAGVAFIYCDYKSGRQHTSINFISSLVQQLVQRQSEVSQSVKDFYAKAMSRHTRPTLVDYSNLLHLEIGRLPKTFIVVDALDEYVEKDGSRSILLQQFRLLRHKVNLLVTSRHASVAEGDFEVDATLRIRANDEDIERYLRFQIHHNRNLATCVQKFPELEDDMVTSISTSAHGMFLIARLHIDSLLAKRNRRALLFALKNLPTEISSTYDEAMQRIENQDEGDRELAVQVLAWISHAVRPLTVRELQHALAVQPGDLDMDEDDLVYAETLVAVCAGLVSVDQQSGTVRFVHYTTEQYFERRRRELFSTWRLGRRVKYTNSPAVQRCKLLRTSSSSRL</sequence>
<comment type="caution">
    <text evidence="4">The sequence shown here is derived from an EMBL/GenBank/DDBJ whole genome shotgun (WGS) entry which is preliminary data.</text>
</comment>
<dbReference type="EMBL" id="JAGMUV010000005">
    <property type="protein sequence ID" value="KAH7156643.1"/>
    <property type="molecule type" value="Genomic_DNA"/>
</dbReference>
<dbReference type="PANTHER" id="PTHR10039">
    <property type="entry name" value="AMELOGENIN"/>
    <property type="match status" value="1"/>
</dbReference>
<dbReference type="Gene3D" id="3.40.50.300">
    <property type="entry name" value="P-loop containing nucleotide triphosphate hydrolases"/>
    <property type="match status" value="1"/>
</dbReference>
<dbReference type="Pfam" id="PF22939">
    <property type="entry name" value="WHD_GPIID"/>
    <property type="match status" value="1"/>
</dbReference>
<accession>A0A9P9FAX0</accession>
<dbReference type="Pfam" id="PF24883">
    <property type="entry name" value="NPHP3_N"/>
    <property type="match status" value="1"/>
</dbReference>
<evidence type="ECO:0000259" key="2">
    <source>
        <dbReference type="Pfam" id="PF22939"/>
    </source>
</evidence>
<dbReference type="InterPro" id="IPR054471">
    <property type="entry name" value="GPIID_WHD"/>
</dbReference>
<evidence type="ECO:0000256" key="1">
    <source>
        <dbReference type="ARBA" id="ARBA00022737"/>
    </source>
</evidence>
<dbReference type="OrthoDB" id="448455at2759"/>
<feature type="domain" description="GPI inositol-deacylase winged helix" evidence="2">
    <location>
        <begin position="467"/>
        <end position="542"/>
    </location>
</feature>
<dbReference type="PANTHER" id="PTHR10039:SF15">
    <property type="entry name" value="NACHT DOMAIN-CONTAINING PROTEIN"/>
    <property type="match status" value="1"/>
</dbReference>
<protein>
    <recommendedName>
        <fullName evidence="6">NACHT domain-containing protein</fullName>
    </recommendedName>
</protein>
<dbReference type="SUPFAM" id="SSF52540">
    <property type="entry name" value="P-loop containing nucleoside triphosphate hydrolases"/>
    <property type="match status" value="1"/>
</dbReference>
<gene>
    <name evidence="4" type="ORF">EDB81DRAFT_867642</name>
</gene>
<feature type="domain" description="Nephrocystin 3-like N-terminal" evidence="3">
    <location>
        <begin position="194"/>
        <end position="355"/>
    </location>
</feature>
<reference evidence="4" key="1">
    <citation type="journal article" date="2021" name="Nat. Commun.">
        <title>Genetic determinants of endophytism in the Arabidopsis root mycobiome.</title>
        <authorList>
            <person name="Mesny F."/>
            <person name="Miyauchi S."/>
            <person name="Thiergart T."/>
            <person name="Pickel B."/>
            <person name="Atanasova L."/>
            <person name="Karlsson M."/>
            <person name="Huettel B."/>
            <person name="Barry K.W."/>
            <person name="Haridas S."/>
            <person name="Chen C."/>
            <person name="Bauer D."/>
            <person name="Andreopoulos W."/>
            <person name="Pangilinan J."/>
            <person name="LaButti K."/>
            <person name="Riley R."/>
            <person name="Lipzen A."/>
            <person name="Clum A."/>
            <person name="Drula E."/>
            <person name="Henrissat B."/>
            <person name="Kohler A."/>
            <person name="Grigoriev I.V."/>
            <person name="Martin F.M."/>
            <person name="Hacquard S."/>
        </authorList>
    </citation>
    <scope>NUCLEOTIDE SEQUENCE</scope>
    <source>
        <strain evidence="4">MPI-CAGE-AT-0147</strain>
    </source>
</reference>
<organism evidence="4 5">
    <name type="scientific">Dactylonectria macrodidyma</name>
    <dbReference type="NCBI Taxonomy" id="307937"/>
    <lineage>
        <taxon>Eukaryota</taxon>
        <taxon>Fungi</taxon>
        <taxon>Dikarya</taxon>
        <taxon>Ascomycota</taxon>
        <taxon>Pezizomycotina</taxon>
        <taxon>Sordariomycetes</taxon>
        <taxon>Hypocreomycetidae</taxon>
        <taxon>Hypocreales</taxon>
        <taxon>Nectriaceae</taxon>
        <taxon>Dactylonectria</taxon>
    </lineage>
</organism>
<name>A0A9P9FAX0_9HYPO</name>
<evidence type="ECO:0008006" key="6">
    <source>
        <dbReference type="Google" id="ProtNLM"/>
    </source>
</evidence>
<dbReference type="InterPro" id="IPR056884">
    <property type="entry name" value="NPHP3-like_N"/>
</dbReference>
<dbReference type="InterPro" id="IPR027417">
    <property type="entry name" value="P-loop_NTPase"/>
</dbReference>